<keyword evidence="1" id="KW-0812">Transmembrane</keyword>
<dbReference type="AlphaFoldDB" id="A0AAV1INS0"/>
<comment type="caution">
    <text evidence="2">The sequence shown here is derived from an EMBL/GenBank/DDBJ whole genome shotgun (WGS) entry which is preliminary data.</text>
</comment>
<sequence length="245" mass="27483">MAEVGGEGKKLAPTPWLSITGRCMFAFNALQFKDHGLEASFRSSWDDRSRSLVLLLSLLTGIIWAVGWMNIMAHCHWSRLLCGAAQLASASMVALQVCVQWTLRMHPHWRIPERNKAFVLCADLAAAMAYIILVRDLEEVPGGTHDWMISCHGWGILFLQATSASAINLHTINILCYALIEGYLWLEFGEAAFMRGGVTHALLMLLLCSALPLAANVAEEVQSRRAFLTRHRQYSPTRREWLFSL</sequence>
<evidence type="ECO:0000256" key="1">
    <source>
        <dbReference type="SAM" id="Phobius"/>
    </source>
</evidence>
<feature type="transmembrane region" description="Helical" evidence="1">
    <location>
        <begin position="83"/>
        <end position="103"/>
    </location>
</feature>
<name>A0AAV1INS0_9CHLO</name>
<feature type="transmembrane region" description="Helical" evidence="1">
    <location>
        <begin position="192"/>
        <end position="215"/>
    </location>
</feature>
<feature type="transmembrane region" description="Helical" evidence="1">
    <location>
        <begin position="52"/>
        <end position="71"/>
    </location>
</feature>
<proteinExistence type="predicted"/>
<dbReference type="Proteomes" id="UP001314263">
    <property type="component" value="Unassembled WGS sequence"/>
</dbReference>
<feature type="transmembrane region" description="Helical" evidence="1">
    <location>
        <begin position="115"/>
        <end position="134"/>
    </location>
</feature>
<keyword evidence="1" id="KW-1133">Transmembrane helix</keyword>
<evidence type="ECO:0000313" key="2">
    <source>
        <dbReference type="EMBL" id="CAK0787935.1"/>
    </source>
</evidence>
<keyword evidence="3" id="KW-1185">Reference proteome</keyword>
<organism evidence="2 3">
    <name type="scientific">Coccomyxa viridis</name>
    <dbReference type="NCBI Taxonomy" id="1274662"/>
    <lineage>
        <taxon>Eukaryota</taxon>
        <taxon>Viridiplantae</taxon>
        <taxon>Chlorophyta</taxon>
        <taxon>core chlorophytes</taxon>
        <taxon>Trebouxiophyceae</taxon>
        <taxon>Trebouxiophyceae incertae sedis</taxon>
        <taxon>Coccomyxaceae</taxon>
        <taxon>Coccomyxa</taxon>
    </lineage>
</organism>
<dbReference type="EMBL" id="CAUYUE010000018">
    <property type="protein sequence ID" value="CAK0787935.1"/>
    <property type="molecule type" value="Genomic_DNA"/>
</dbReference>
<gene>
    <name evidence="2" type="ORF">CVIRNUC_011157</name>
</gene>
<keyword evidence="1" id="KW-0472">Membrane</keyword>
<protein>
    <submittedName>
        <fullName evidence="2">Uncharacterized protein</fullName>
    </submittedName>
</protein>
<evidence type="ECO:0000313" key="3">
    <source>
        <dbReference type="Proteomes" id="UP001314263"/>
    </source>
</evidence>
<accession>A0AAV1INS0</accession>
<reference evidence="2 3" key="1">
    <citation type="submission" date="2023-10" db="EMBL/GenBank/DDBJ databases">
        <authorList>
            <person name="Maclean D."/>
            <person name="Macfadyen A."/>
        </authorList>
    </citation>
    <scope>NUCLEOTIDE SEQUENCE [LARGE SCALE GENOMIC DNA]</scope>
</reference>